<dbReference type="EMBL" id="JJQD01000071">
    <property type="protein sequence ID" value="KKH29918.1"/>
    <property type="molecule type" value="Genomic_DNA"/>
</dbReference>
<accession>A0A0F8LU14</accession>
<dbReference type="PATRIC" id="fig|2209.49.peg.1602"/>
<sequence length="113" mass="13680">MTQIAQAAVRNKNRKLKEFFNRKRKSIGYAKVIISLEKKIATIIWYLITNDEIYEDEAGYKKGEIQKRRIVETEIFAVDELIKIFREIFTIWEKRMKRAYEEDLLMYFHAKLV</sequence>
<evidence type="ECO:0000313" key="1">
    <source>
        <dbReference type="EMBL" id="KKH29918.1"/>
    </source>
</evidence>
<reference evidence="1 2" key="1">
    <citation type="journal article" date="2015" name="ISME J.">
        <title>Genomic and phenotypic differentiation among Methanosarcina mazei populations from Columbia River sediment.</title>
        <authorList>
            <person name="Youngblut N.D."/>
            <person name="Wirth J.S."/>
            <person name="Henriksen J.R."/>
            <person name="Smith M."/>
            <person name="Simon H."/>
            <person name="Metcalf W.W."/>
            <person name="Whitaker R.J."/>
        </authorList>
    </citation>
    <scope>NUCLEOTIDE SEQUENCE [LARGE SCALE GENOMIC DNA]</scope>
    <source>
        <strain evidence="1 2">1.F.A.2.8</strain>
    </source>
</reference>
<organism evidence="1 2">
    <name type="scientific">Methanosarcina mazei</name>
    <name type="common">Methanosarcina frisia</name>
    <dbReference type="NCBI Taxonomy" id="2209"/>
    <lineage>
        <taxon>Archaea</taxon>
        <taxon>Methanobacteriati</taxon>
        <taxon>Methanobacteriota</taxon>
        <taxon>Stenosarchaea group</taxon>
        <taxon>Methanomicrobia</taxon>
        <taxon>Methanosarcinales</taxon>
        <taxon>Methanosarcinaceae</taxon>
        <taxon>Methanosarcina</taxon>
    </lineage>
</organism>
<comment type="caution">
    <text evidence="1">The sequence shown here is derived from an EMBL/GenBank/DDBJ whole genome shotgun (WGS) entry which is preliminary data.</text>
</comment>
<dbReference type="AlphaFoldDB" id="A0A0F8LU14"/>
<dbReference type="Proteomes" id="UP000034227">
    <property type="component" value="Unassembled WGS sequence"/>
</dbReference>
<protein>
    <submittedName>
        <fullName evidence="1">Uncharacterized protein</fullName>
    </submittedName>
</protein>
<name>A0A0F8LU14_METMZ</name>
<evidence type="ECO:0000313" key="2">
    <source>
        <dbReference type="Proteomes" id="UP000034227"/>
    </source>
</evidence>
<proteinExistence type="predicted"/>
<gene>
    <name evidence="1" type="ORF">DU58_07520</name>
</gene>